<dbReference type="RefSeq" id="WP_013782016.1">
    <property type="nucleotide sequence ID" value="NC_015520.1"/>
</dbReference>
<accession>F3ZWW8</accession>
<gene>
    <name evidence="1" type="ordered locus">Mahau_2428</name>
</gene>
<proteinExistence type="predicted"/>
<dbReference type="Proteomes" id="UP000008457">
    <property type="component" value="Chromosome"/>
</dbReference>
<dbReference type="EMBL" id="CP002360">
    <property type="protein sequence ID" value="AEE97590.1"/>
    <property type="molecule type" value="Genomic_DNA"/>
</dbReference>
<dbReference type="KEGG" id="mas:Mahau_2428"/>
<reference evidence="2" key="1">
    <citation type="submission" date="2010-11" db="EMBL/GenBank/DDBJ databases">
        <title>The complete genome of Mahella australiensis DSM 15567.</title>
        <authorList>
            <consortium name="US DOE Joint Genome Institute (JGI-PGF)"/>
            <person name="Lucas S."/>
            <person name="Copeland A."/>
            <person name="Lapidus A."/>
            <person name="Bruce D."/>
            <person name="Goodwin L."/>
            <person name="Pitluck S."/>
            <person name="Kyrpides N."/>
            <person name="Mavromatis K."/>
            <person name="Pagani I."/>
            <person name="Ivanova N."/>
            <person name="Teshima H."/>
            <person name="Brettin T."/>
            <person name="Detter J.C."/>
            <person name="Han C."/>
            <person name="Tapia R."/>
            <person name="Land M."/>
            <person name="Hauser L."/>
            <person name="Markowitz V."/>
            <person name="Cheng J.-F."/>
            <person name="Hugenholtz P."/>
            <person name="Woyke T."/>
            <person name="Wu D."/>
            <person name="Spring S."/>
            <person name="Pukall R."/>
            <person name="Steenblock K."/>
            <person name="Schneider S."/>
            <person name="Klenk H.-P."/>
            <person name="Eisen J.A."/>
        </authorList>
    </citation>
    <scope>NUCLEOTIDE SEQUENCE [LARGE SCALE GENOMIC DNA]</scope>
    <source>
        <strain evidence="2">DSM 15567 / CIP 107919 / 50-1 BON</strain>
    </source>
</reference>
<name>F3ZWW8_MAHA5</name>
<dbReference type="AlphaFoldDB" id="F3ZWW8"/>
<evidence type="ECO:0000313" key="2">
    <source>
        <dbReference type="Proteomes" id="UP000008457"/>
    </source>
</evidence>
<dbReference type="HOGENOM" id="CLU_2844679_0_0_9"/>
<keyword evidence="2" id="KW-1185">Reference proteome</keyword>
<reference evidence="1 2" key="2">
    <citation type="journal article" date="2011" name="Stand. Genomic Sci.">
        <title>Complete genome sequence of Mahella australiensis type strain (50-1 BON).</title>
        <authorList>
            <person name="Sikorski J."/>
            <person name="Teshima H."/>
            <person name="Nolan M."/>
            <person name="Lucas S."/>
            <person name="Hammon N."/>
            <person name="Deshpande S."/>
            <person name="Cheng J.F."/>
            <person name="Pitluck S."/>
            <person name="Liolios K."/>
            <person name="Pagani I."/>
            <person name="Ivanova N."/>
            <person name="Huntemann M."/>
            <person name="Mavromatis K."/>
            <person name="Ovchinikova G."/>
            <person name="Pati A."/>
            <person name="Tapia R."/>
            <person name="Han C."/>
            <person name="Goodwin L."/>
            <person name="Chen A."/>
            <person name="Palaniappan K."/>
            <person name="Land M."/>
            <person name="Hauser L."/>
            <person name="Ngatchou-Djao O.D."/>
            <person name="Rohde M."/>
            <person name="Pukall R."/>
            <person name="Spring S."/>
            <person name="Abt B."/>
            <person name="Goker M."/>
            <person name="Detter J.C."/>
            <person name="Woyke T."/>
            <person name="Bristow J."/>
            <person name="Markowitz V."/>
            <person name="Hugenholtz P."/>
            <person name="Eisen J.A."/>
            <person name="Kyrpides N.C."/>
            <person name="Klenk H.P."/>
            <person name="Lapidus A."/>
        </authorList>
    </citation>
    <scope>NUCLEOTIDE SEQUENCE [LARGE SCALE GENOMIC DNA]</scope>
    <source>
        <strain evidence="2">DSM 15567 / CIP 107919 / 50-1 BON</strain>
    </source>
</reference>
<dbReference type="STRING" id="697281.Mahau_2428"/>
<evidence type="ECO:0000313" key="1">
    <source>
        <dbReference type="EMBL" id="AEE97590.1"/>
    </source>
</evidence>
<sequence>MSANIDRLFQEEFEKREKIGIEKGIEKGQWTLVKNMLSHGLTVEEISLYTGLSIDEVRRIAGKAE</sequence>
<protein>
    <recommendedName>
        <fullName evidence="3">Transposase</fullName>
    </recommendedName>
</protein>
<organism evidence="1 2">
    <name type="scientific">Mahella australiensis (strain DSM 15567 / CIP 107919 / 50-1 BON)</name>
    <dbReference type="NCBI Taxonomy" id="697281"/>
    <lineage>
        <taxon>Bacteria</taxon>
        <taxon>Bacillati</taxon>
        <taxon>Bacillota</taxon>
        <taxon>Clostridia</taxon>
        <taxon>Thermoanaerobacterales</taxon>
        <taxon>Thermoanaerobacterales Family IV. Incertae Sedis</taxon>
        <taxon>Mahella</taxon>
    </lineage>
</organism>
<evidence type="ECO:0008006" key="3">
    <source>
        <dbReference type="Google" id="ProtNLM"/>
    </source>
</evidence>